<dbReference type="Pfam" id="PF01636">
    <property type="entry name" value="APH"/>
    <property type="match status" value="1"/>
</dbReference>
<proteinExistence type="predicted"/>
<dbReference type="Gene3D" id="3.90.1200.10">
    <property type="match status" value="1"/>
</dbReference>
<dbReference type="InterPro" id="IPR002575">
    <property type="entry name" value="Aminoglycoside_PTrfase"/>
</dbReference>
<comment type="caution">
    <text evidence="2">The sequence shown here is derived from an EMBL/GenBank/DDBJ whole genome shotgun (WGS) entry which is preliminary data.</text>
</comment>
<name>A0A8J7V3Y0_9PROT</name>
<dbReference type="InterPro" id="IPR011009">
    <property type="entry name" value="Kinase-like_dom_sf"/>
</dbReference>
<dbReference type="AlphaFoldDB" id="A0A8J7V3Y0"/>
<dbReference type="SUPFAM" id="SSF56112">
    <property type="entry name" value="Protein kinase-like (PK-like)"/>
    <property type="match status" value="1"/>
</dbReference>
<dbReference type="EMBL" id="JAGMWN010000012">
    <property type="protein sequence ID" value="MBP5858855.1"/>
    <property type="molecule type" value="Genomic_DNA"/>
</dbReference>
<protein>
    <submittedName>
        <fullName evidence="2">Aminoglycoside phosphotransferase family protein</fullName>
    </submittedName>
</protein>
<keyword evidence="3" id="KW-1185">Reference proteome</keyword>
<organism evidence="2 3">
    <name type="scientific">Marivibrio halodurans</name>
    <dbReference type="NCBI Taxonomy" id="2039722"/>
    <lineage>
        <taxon>Bacteria</taxon>
        <taxon>Pseudomonadati</taxon>
        <taxon>Pseudomonadota</taxon>
        <taxon>Alphaproteobacteria</taxon>
        <taxon>Rhodospirillales</taxon>
        <taxon>Rhodospirillaceae</taxon>
        <taxon>Marivibrio</taxon>
    </lineage>
</organism>
<evidence type="ECO:0000259" key="1">
    <source>
        <dbReference type="Pfam" id="PF01636"/>
    </source>
</evidence>
<dbReference type="Proteomes" id="UP000672602">
    <property type="component" value="Unassembled WGS sequence"/>
</dbReference>
<evidence type="ECO:0000313" key="3">
    <source>
        <dbReference type="Proteomes" id="UP000672602"/>
    </source>
</evidence>
<evidence type="ECO:0000313" key="2">
    <source>
        <dbReference type="EMBL" id="MBP5858855.1"/>
    </source>
</evidence>
<feature type="domain" description="Aminoglycoside phosphotransferase" evidence="1">
    <location>
        <begin position="47"/>
        <end position="247"/>
    </location>
</feature>
<dbReference type="RefSeq" id="WP_210683448.1">
    <property type="nucleotide sequence ID" value="NZ_JAGMWN010000012.1"/>
</dbReference>
<sequence length="362" mass="39350">MMDSIPALAEALALVPSFAGISPGKLEPLPTTGLAHDHIRISGTGRLLRVPRQSQMRLDAARNLDYQAACFGRASAGGHAPRYFGQIRPCPGLPMGALIVEEIIGAPVKLPEGLPEVARALASIHALPVPPAAERAPLADPGDAYAATLEEVRDHARHLDAAALEQDARRMIEAEIDAAARHAGAMEDAPPTTLISFDAHPGNFLMDEANGRAVLVDLEKARYGAAGFDLAHATLYTSTTWDVATFSDPGHEAIARFHTRYLDALPGDLADAQRPHLMALRRLMWLWSITWCAKWRVASANARRGDKHLAEDTEDWSAENSADDLVEHVRGRVDHYLTPEVIERVRADWRSVNPLSDLLGIL</sequence>
<gene>
    <name evidence="2" type="ORF">KAJ83_17685</name>
</gene>
<accession>A0A8J7V3Y0</accession>
<reference evidence="2" key="1">
    <citation type="submission" date="2021-04" db="EMBL/GenBank/DDBJ databases">
        <authorList>
            <person name="Zhang D.-C."/>
        </authorList>
    </citation>
    <scope>NUCLEOTIDE SEQUENCE</scope>
    <source>
        <strain evidence="2">CGMCC 1.15697</strain>
    </source>
</reference>